<comment type="caution">
    <text evidence="3">The sequence shown here is derived from an EMBL/GenBank/DDBJ whole genome shotgun (WGS) entry which is preliminary data.</text>
</comment>
<reference evidence="3" key="1">
    <citation type="submission" date="2020-08" db="EMBL/GenBank/DDBJ databases">
        <title>Multicomponent nature underlies the extraordinary mechanical properties of spider dragline silk.</title>
        <authorList>
            <person name="Kono N."/>
            <person name="Nakamura H."/>
            <person name="Mori M."/>
            <person name="Yoshida Y."/>
            <person name="Ohtoshi R."/>
            <person name="Malay A.D."/>
            <person name="Moran D.A.P."/>
            <person name="Tomita M."/>
            <person name="Numata K."/>
            <person name="Arakawa K."/>
        </authorList>
    </citation>
    <scope>NUCLEOTIDE SEQUENCE</scope>
</reference>
<accession>A0A8X6X6K5</accession>
<feature type="domain" description="BTB" evidence="2">
    <location>
        <begin position="46"/>
        <end position="76"/>
    </location>
</feature>
<dbReference type="Gene3D" id="3.30.710.10">
    <property type="entry name" value="Potassium Channel Kv1.1, Chain A"/>
    <property type="match status" value="1"/>
</dbReference>
<dbReference type="Pfam" id="PF00651">
    <property type="entry name" value="BTB"/>
    <property type="match status" value="1"/>
</dbReference>
<evidence type="ECO:0000313" key="4">
    <source>
        <dbReference type="Proteomes" id="UP000886998"/>
    </source>
</evidence>
<evidence type="ECO:0000313" key="3">
    <source>
        <dbReference type="EMBL" id="GFY47963.1"/>
    </source>
</evidence>
<keyword evidence="1" id="KW-0812">Transmembrane</keyword>
<organism evidence="3 4">
    <name type="scientific">Trichonephila inaurata madagascariensis</name>
    <dbReference type="NCBI Taxonomy" id="2747483"/>
    <lineage>
        <taxon>Eukaryota</taxon>
        <taxon>Metazoa</taxon>
        <taxon>Ecdysozoa</taxon>
        <taxon>Arthropoda</taxon>
        <taxon>Chelicerata</taxon>
        <taxon>Arachnida</taxon>
        <taxon>Araneae</taxon>
        <taxon>Araneomorphae</taxon>
        <taxon>Entelegynae</taxon>
        <taxon>Araneoidea</taxon>
        <taxon>Nephilidae</taxon>
        <taxon>Trichonephila</taxon>
        <taxon>Trichonephila inaurata</taxon>
    </lineage>
</organism>
<dbReference type="EMBL" id="BMAV01006237">
    <property type="protein sequence ID" value="GFY47963.1"/>
    <property type="molecule type" value="Genomic_DNA"/>
</dbReference>
<dbReference type="Proteomes" id="UP000886998">
    <property type="component" value="Unassembled WGS sequence"/>
</dbReference>
<sequence>MEADVIDTLNASTAAVRLHHVHHVNPEHHGSGFLAMNCMRQNRQLCDVSLQAGSDVILAHKVVLASCSAYFLAMFNYIKKLQSILMSCCIFYASKKQSGQQSLWYNDLNIEEIMILAFQDTYRKSFAGKLLSTGLGTFHAEEEPTVRPNLI</sequence>
<protein>
    <submittedName>
        <fullName evidence="3">BTB domain-containing protein</fullName>
    </submittedName>
</protein>
<dbReference type="PROSITE" id="PS50097">
    <property type="entry name" value="BTB"/>
    <property type="match status" value="1"/>
</dbReference>
<keyword evidence="1" id="KW-1133">Transmembrane helix</keyword>
<feature type="transmembrane region" description="Helical" evidence="1">
    <location>
        <begin position="57"/>
        <end position="78"/>
    </location>
</feature>
<dbReference type="InterPro" id="IPR000210">
    <property type="entry name" value="BTB/POZ_dom"/>
</dbReference>
<keyword evidence="1" id="KW-0472">Membrane</keyword>
<keyword evidence="4" id="KW-1185">Reference proteome</keyword>
<dbReference type="OrthoDB" id="6425912at2759"/>
<gene>
    <name evidence="3" type="primary">AVEN_238579_1</name>
    <name evidence="3" type="ORF">TNIN_482741</name>
</gene>
<dbReference type="SUPFAM" id="SSF54695">
    <property type="entry name" value="POZ domain"/>
    <property type="match status" value="1"/>
</dbReference>
<evidence type="ECO:0000256" key="1">
    <source>
        <dbReference type="SAM" id="Phobius"/>
    </source>
</evidence>
<dbReference type="AlphaFoldDB" id="A0A8X6X6K5"/>
<evidence type="ECO:0000259" key="2">
    <source>
        <dbReference type="PROSITE" id="PS50097"/>
    </source>
</evidence>
<proteinExistence type="predicted"/>
<dbReference type="InterPro" id="IPR011333">
    <property type="entry name" value="SKP1/BTB/POZ_sf"/>
</dbReference>
<name>A0A8X6X6K5_9ARAC</name>